<name>A0ABT9G2F8_LEPDI</name>
<accession>A0ABT9G2F8</accession>
<keyword evidence="11" id="KW-0472">Membrane</keyword>
<evidence type="ECO:0000256" key="1">
    <source>
        <dbReference type="ARBA" id="ARBA00004571"/>
    </source>
</evidence>
<evidence type="ECO:0000256" key="14">
    <source>
        <dbReference type="ARBA" id="ARBA00023288"/>
    </source>
</evidence>
<evidence type="ECO:0000313" key="19">
    <source>
        <dbReference type="Proteomes" id="UP001235760"/>
    </source>
</evidence>
<evidence type="ECO:0000259" key="16">
    <source>
        <dbReference type="Pfam" id="PF10531"/>
    </source>
</evidence>
<comment type="subcellular location">
    <subcellularLocation>
        <location evidence="1">Cell outer membrane</location>
        <topology evidence="1">Multi-pass membrane protein</topology>
    </subcellularLocation>
</comment>
<sequence length="302" mass="32445">MIDTPAAARLSIDRARALTWPDLRRVLRAFSLLSWLPLLLAAWLLPALAQAQAPAQAGSVRQDYVIGAGDVLRINVYQSADLSLEARVSESGTISYPLLGTLTLGGLSVAQAETTLADGLRRGNFLRQPQVSILLLQVRGNQASVLGMVNRPGRYPIEVAGLRLSELLATAGGIAVGGSDIVVHTGVREGKVVRSVVDIGRLMTSGGTEQDIVVRHGDTLYVERMPMVFIYGEVQRPGSFRLERGMTVMQALASGGGVTQRGTVKGLKVHRRSAEGKVQELEPALTDALREGDVIFVRESLF</sequence>
<keyword evidence="9" id="KW-0406">Ion transport</keyword>
<dbReference type="EMBL" id="JAUZEE010000003">
    <property type="protein sequence ID" value="MDP4300666.1"/>
    <property type="molecule type" value="Genomic_DNA"/>
</dbReference>
<dbReference type="PANTHER" id="PTHR33619:SF3">
    <property type="entry name" value="POLYSACCHARIDE EXPORT PROTEIN GFCE-RELATED"/>
    <property type="match status" value="1"/>
</dbReference>
<organism evidence="18 19">
    <name type="scientific">Leptothrix discophora</name>
    <dbReference type="NCBI Taxonomy" id="89"/>
    <lineage>
        <taxon>Bacteria</taxon>
        <taxon>Pseudomonadati</taxon>
        <taxon>Pseudomonadota</taxon>
        <taxon>Betaproteobacteria</taxon>
        <taxon>Burkholderiales</taxon>
        <taxon>Sphaerotilaceae</taxon>
        <taxon>Leptothrix</taxon>
    </lineage>
</organism>
<dbReference type="Gene3D" id="3.10.560.10">
    <property type="entry name" value="Outer membrane lipoprotein wza domain like"/>
    <property type="match status" value="2"/>
</dbReference>
<evidence type="ECO:0000256" key="6">
    <source>
        <dbReference type="ARBA" id="ARBA00022692"/>
    </source>
</evidence>
<evidence type="ECO:0000256" key="10">
    <source>
        <dbReference type="ARBA" id="ARBA00023114"/>
    </source>
</evidence>
<dbReference type="Pfam" id="PF22461">
    <property type="entry name" value="SLBB_2"/>
    <property type="match status" value="1"/>
</dbReference>
<keyword evidence="12" id="KW-0564">Palmitate</keyword>
<keyword evidence="3" id="KW-0813">Transport</keyword>
<reference evidence="18 19" key="1">
    <citation type="submission" date="2023-08" db="EMBL/GenBank/DDBJ databases">
        <authorList>
            <person name="Roldan D.M."/>
            <person name="Menes R.J."/>
        </authorList>
    </citation>
    <scope>NUCLEOTIDE SEQUENCE [LARGE SCALE GENOMIC DNA]</scope>
    <source>
        <strain evidence="18 19">CCM 2812</strain>
    </source>
</reference>
<evidence type="ECO:0000259" key="15">
    <source>
        <dbReference type="Pfam" id="PF02563"/>
    </source>
</evidence>
<evidence type="ECO:0000256" key="12">
    <source>
        <dbReference type="ARBA" id="ARBA00023139"/>
    </source>
</evidence>
<keyword evidence="19" id="KW-1185">Reference proteome</keyword>
<evidence type="ECO:0000256" key="11">
    <source>
        <dbReference type="ARBA" id="ARBA00023136"/>
    </source>
</evidence>
<evidence type="ECO:0000256" key="8">
    <source>
        <dbReference type="ARBA" id="ARBA00023047"/>
    </source>
</evidence>
<dbReference type="InterPro" id="IPR049712">
    <property type="entry name" value="Poly_export"/>
</dbReference>
<comment type="similarity">
    <text evidence="2">Belongs to the BexD/CtrA/VexA family.</text>
</comment>
<keyword evidence="5" id="KW-0762">Sugar transport</keyword>
<dbReference type="InterPro" id="IPR003715">
    <property type="entry name" value="Poly_export_N"/>
</dbReference>
<dbReference type="InterPro" id="IPR017478">
    <property type="entry name" value="Polysacc_export_EpsE"/>
</dbReference>
<evidence type="ECO:0000256" key="9">
    <source>
        <dbReference type="ARBA" id="ARBA00023065"/>
    </source>
</evidence>
<evidence type="ECO:0000256" key="3">
    <source>
        <dbReference type="ARBA" id="ARBA00022448"/>
    </source>
</evidence>
<dbReference type="Proteomes" id="UP001235760">
    <property type="component" value="Unassembled WGS sequence"/>
</dbReference>
<comment type="caution">
    <text evidence="18">The sequence shown here is derived from an EMBL/GenBank/DDBJ whole genome shotgun (WGS) entry which is preliminary data.</text>
</comment>
<gene>
    <name evidence="18" type="primary">epsE</name>
    <name evidence="18" type="ORF">Q8X39_08460</name>
</gene>
<keyword evidence="7" id="KW-0732">Signal</keyword>
<feature type="domain" description="SLBB" evidence="17">
    <location>
        <begin position="142"/>
        <end position="222"/>
    </location>
</feature>
<feature type="domain" description="Soluble ligand binding" evidence="16">
    <location>
        <begin position="227"/>
        <end position="278"/>
    </location>
</feature>
<keyword evidence="4" id="KW-1134">Transmembrane beta strand</keyword>
<dbReference type="InterPro" id="IPR019554">
    <property type="entry name" value="Soluble_ligand-bd"/>
</dbReference>
<evidence type="ECO:0000256" key="7">
    <source>
        <dbReference type="ARBA" id="ARBA00022729"/>
    </source>
</evidence>
<keyword evidence="13" id="KW-0998">Cell outer membrane</keyword>
<keyword evidence="14" id="KW-0449">Lipoprotein</keyword>
<evidence type="ECO:0000256" key="2">
    <source>
        <dbReference type="ARBA" id="ARBA00009450"/>
    </source>
</evidence>
<dbReference type="PANTHER" id="PTHR33619">
    <property type="entry name" value="POLYSACCHARIDE EXPORT PROTEIN GFCE-RELATED"/>
    <property type="match status" value="1"/>
</dbReference>
<dbReference type="Pfam" id="PF02563">
    <property type="entry name" value="Poly_export"/>
    <property type="match status" value="1"/>
</dbReference>
<protein>
    <submittedName>
        <fullName evidence="18">Polysaccharide export protein EpsE</fullName>
    </submittedName>
</protein>
<keyword evidence="6" id="KW-0812">Transmembrane</keyword>
<feature type="domain" description="Polysaccharide export protein N-terminal" evidence="15">
    <location>
        <begin position="60"/>
        <end position="134"/>
    </location>
</feature>
<evidence type="ECO:0000313" key="18">
    <source>
        <dbReference type="EMBL" id="MDP4300666.1"/>
    </source>
</evidence>
<evidence type="ECO:0000256" key="4">
    <source>
        <dbReference type="ARBA" id="ARBA00022452"/>
    </source>
</evidence>
<dbReference type="RefSeq" id="WP_305749205.1">
    <property type="nucleotide sequence ID" value="NZ_JAUZEE010000003.1"/>
</dbReference>
<proteinExistence type="inferred from homology"/>
<dbReference type="InterPro" id="IPR054765">
    <property type="entry name" value="SLBB_dom"/>
</dbReference>
<dbReference type="NCBIfam" id="TIGR03028">
    <property type="entry name" value="EpsE"/>
    <property type="match status" value="1"/>
</dbReference>
<evidence type="ECO:0000256" key="5">
    <source>
        <dbReference type="ARBA" id="ARBA00022597"/>
    </source>
</evidence>
<keyword evidence="10" id="KW-0626">Porin</keyword>
<evidence type="ECO:0000256" key="13">
    <source>
        <dbReference type="ARBA" id="ARBA00023237"/>
    </source>
</evidence>
<dbReference type="Pfam" id="PF10531">
    <property type="entry name" value="SLBB"/>
    <property type="match status" value="1"/>
</dbReference>
<evidence type="ECO:0000259" key="17">
    <source>
        <dbReference type="Pfam" id="PF22461"/>
    </source>
</evidence>
<keyword evidence="8" id="KW-0625">Polysaccharide transport</keyword>